<reference evidence="1 2" key="1">
    <citation type="journal article" date="2012" name="J. Bacteriol.">
        <title>Draft Genome Sequence of Cecembia lonarensis Strain LW9T, Isolated from Lonar Lake, a Haloalkaline Lake in India.</title>
        <authorList>
            <person name="Shivaji S."/>
            <person name="Ara S."/>
            <person name="Singh A."/>
            <person name="Pinnaka A.K."/>
        </authorList>
    </citation>
    <scope>NUCLEOTIDE SEQUENCE [LARGE SCALE GENOMIC DNA]</scope>
    <source>
        <strain evidence="1 2">LW9</strain>
    </source>
</reference>
<sequence length="161" mass="19086">MGLSTAAIATEQSQQVLRIQPAEKAVFSNKSMIEDWFHQSPFFMLKHQSCFDFPNFPETQKVFHVLYFEWAHNEAQLKALFNGLILLGQSHGIVLEFQKELNTYALKYYEHNDARALDYLQKTEYYLSKELRFKQVLSSYLIQEKRHEQSQSLLQRELFVQ</sequence>
<dbReference type="OrthoDB" id="837841at2"/>
<dbReference type="AlphaFoldDB" id="K1L6X9"/>
<gene>
    <name evidence="1" type="ORF">B879_00908</name>
</gene>
<accession>K1L6X9</accession>
<dbReference type="Proteomes" id="UP000004478">
    <property type="component" value="Unassembled WGS sequence"/>
</dbReference>
<name>K1L6X9_CECL9</name>
<dbReference type="RefSeq" id="WP_009183952.1">
    <property type="nucleotide sequence ID" value="NZ_AMGM01000008.1"/>
</dbReference>
<evidence type="ECO:0000313" key="1">
    <source>
        <dbReference type="EMBL" id="EKB50526.1"/>
    </source>
</evidence>
<keyword evidence="2" id="KW-1185">Reference proteome</keyword>
<proteinExistence type="predicted"/>
<protein>
    <submittedName>
        <fullName evidence="1">Uncharacterized protein</fullName>
    </submittedName>
</protein>
<organism evidence="1 2">
    <name type="scientific">Cecembia lonarensis (strain CCUG 58316 / KCTC 22772 / LW9)</name>
    <dbReference type="NCBI Taxonomy" id="1225176"/>
    <lineage>
        <taxon>Bacteria</taxon>
        <taxon>Pseudomonadati</taxon>
        <taxon>Bacteroidota</taxon>
        <taxon>Cytophagia</taxon>
        <taxon>Cytophagales</taxon>
        <taxon>Cyclobacteriaceae</taxon>
        <taxon>Cecembia</taxon>
    </lineage>
</organism>
<comment type="caution">
    <text evidence="1">The sequence shown here is derived from an EMBL/GenBank/DDBJ whole genome shotgun (WGS) entry which is preliminary data.</text>
</comment>
<dbReference type="EMBL" id="AMGM01000008">
    <property type="protein sequence ID" value="EKB50526.1"/>
    <property type="molecule type" value="Genomic_DNA"/>
</dbReference>
<evidence type="ECO:0000313" key="2">
    <source>
        <dbReference type="Proteomes" id="UP000004478"/>
    </source>
</evidence>